<dbReference type="InterPro" id="IPR010930">
    <property type="entry name" value="Flg_bb/hook_C_dom"/>
</dbReference>
<keyword evidence="9" id="KW-0282">Flagellum</keyword>
<keyword evidence="9" id="KW-0966">Cell projection</keyword>
<comment type="caution">
    <text evidence="9">The sequence shown here is derived from an EMBL/GenBank/DDBJ whole genome shotgun (WGS) entry which is preliminary data.</text>
</comment>
<proteinExistence type="inferred from homology"/>
<feature type="domain" description="Flagellar hook-associated protein FlgK helical" evidence="8">
    <location>
        <begin position="94"/>
        <end position="303"/>
    </location>
</feature>
<comment type="subcellular location">
    <subcellularLocation>
        <location evidence="1">Bacterial flagellum</location>
    </subcellularLocation>
    <subcellularLocation>
        <location evidence="2">Secreted</location>
    </subcellularLocation>
</comment>
<sequence>MSLSNALSLASAGLAASSKSAQVASENVANALTEGYARREVVRGPDGTVTTRRAEDVVLTAARRQATSGAEGARVTAEAADRIAGALGLPSDPASLSGRMDALDQALTSLISTPESRSLQRGAFAALDLAVTGIRDAASDLRAVREDADTAIGAMVTRLNAAIEDVHKLNGAIVGKSVARADTAALEDQRDRLIDEISGMIPLRVVDREDGNVALFSIRGAVLLDGRPEPFGFTPTATILPEMSQEGGQLSGLTLSGRDARIGDGRGILGGGALEAAFVIRDQTVPQATASLDAFAFSLADRLTRADASLAEGQPGALLDDGAALDPEAISGLAGRLTLNPALTDDTSWRLRDGIAAEAPGLTGRADQVIALRDALRTRETLPGGATSRDLATHLATLSAELNSNATRATRDADFARAERVGLSEQEAAAIGVDTDAELQALLLIERTYQANARVMQTVDQMFARLMEI</sequence>
<dbReference type="GO" id="GO:0009424">
    <property type="term" value="C:bacterial-type flagellum hook"/>
    <property type="evidence" value="ECO:0007669"/>
    <property type="project" value="InterPro"/>
</dbReference>
<keyword evidence="9" id="KW-0969">Cilium</keyword>
<evidence type="ECO:0000256" key="4">
    <source>
        <dbReference type="ARBA" id="ARBA00016244"/>
    </source>
</evidence>
<organism evidence="9 10">
    <name type="scientific">Rubricella aquisinus</name>
    <dbReference type="NCBI Taxonomy" id="2028108"/>
    <lineage>
        <taxon>Bacteria</taxon>
        <taxon>Pseudomonadati</taxon>
        <taxon>Pseudomonadota</taxon>
        <taxon>Alphaproteobacteria</taxon>
        <taxon>Rhodobacterales</taxon>
        <taxon>Paracoccaceae</taxon>
        <taxon>Rubricella</taxon>
    </lineage>
</organism>
<dbReference type="AlphaFoldDB" id="A0A840X030"/>
<dbReference type="PANTHER" id="PTHR30033">
    <property type="entry name" value="FLAGELLAR HOOK-ASSOCIATED PROTEIN 1"/>
    <property type="match status" value="1"/>
</dbReference>
<evidence type="ECO:0000256" key="3">
    <source>
        <dbReference type="ARBA" id="ARBA00009677"/>
    </source>
</evidence>
<evidence type="ECO:0000259" key="8">
    <source>
        <dbReference type="Pfam" id="PF22638"/>
    </source>
</evidence>
<evidence type="ECO:0000259" key="7">
    <source>
        <dbReference type="Pfam" id="PF06429"/>
    </source>
</evidence>
<keyword evidence="5" id="KW-0964">Secreted</keyword>
<accession>A0A840X030</accession>
<dbReference type="Pfam" id="PF06429">
    <property type="entry name" value="Flg_bbr_C"/>
    <property type="match status" value="1"/>
</dbReference>
<name>A0A840X030_9RHOB</name>
<dbReference type="InterPro" id="IPR002371">
    <property type="entry name" value="FlgK"/>
</dbReference>
<dbReference type="EMBL" id="JACIJS010000003">
    <property type="protein sequence ID" value="MBB5515256.1"/>
    <property type="molecule type" value="Genomic_DNA"/>
</dbReference>
<dbReference type="GO" id="GO:0044780">
    <property type="term" value="P:bacterial-type flagellum assembly"/>
    <property type="evidence" value="ECO:0007669"/>
    <property type="project" value="InterPro"/>
</dbReference>
<keyword evidence="6" id="KW-0975">Bacterial flagellum</keyword>
<dbReference type="NCBIfam" id="TIGR02492">
    <property type="entry name" value="flgK_ends"/>
    <property type="match status" value="1"/>
</dbReference>
<evidence type="ECO:0000256" key="6">
    <source>
        <dbReference type="ARBA" id="ARBA00023143"/>
    </source>
</evidence>
<dbReference type="PANTHER" id="PTHR30033:SF2">
    <property type="entry name" value="FLAGELLAR HOOK PROTEIN"/>
    <property type="match status" value="1"/>
</dbReference>
<keyword evidence="10" id="KW-1185">Reference proteome</keyword>
<dbReference type="RefSeq" id="WP_184009652.1">
    <property type="nucleotide sequence ID" value="NZ_JACIJS010000003.1"/>
</dbReference>
<evidence type="ECO:0000313" key="10">
    <source>
        <dbReference type="Proteomes" id="UP000553766"/>
    </source>
</evidence>
<evidence type="ECO:0000256" key="2">
    <source>
        <dbReference type="ARBA" id="ARBA00004613"/>
    </source>
</evidence>
<reference evidence="9 10" key="1">
    <citation type="submission" date="2020-08" db="EMBL/GenBank/DDBJ databases">
        <title>Genomic Encyclopedia of Type Strains, Phase IV (KMG-IV): sequencing the most valuable type-strain genomes for metagenomic binning, comparative biology and taxonomic classification.</title>
        <authorList>
            <person name="Goeker M."/>
        </authorList>
    </citation>
    <scope>NUCLEOTIDE SEQUENCE [LARGE SCALE GENOMIC DNA]</scope>
    <source>
        <strain evidence="9 10">DSM 103377</strain>
    </source>
</reference>
<dbReference type="Pfam" id="PF22638">
    <property type="entry name" value="FlgK_D1"/>
    <property type="match status" value="1"/>
</dbReference>
<feature type="domain" description="Flagellar basal-body/hook protein C-terminal" evidence="7">
    <location>
        <begin position="432"/>
        <end position="467"/>
    </location>
</feature>
<comment type="similarity">
    <text evidence="3">Belongs to the flagella basal body rod proteins family.</text>
</comment>
<dbReference type="Proteomes" id="UP000553766">
    <property type="component" value="Unassembled WGS sequence"/>
</dbReference>
<evidence type="ECO:0000313" key="9">
    <source>
        <dbReference type="EMBL" id="MBB5515256.1"/>
    </source>
</evidence>
<protein>
    <recommendedName>
        <fullName evidence="4">Flagellar hook-associated protein 1</fullName>
    </recommendedName>
</protein>
<dbReference type="InterPro" id="IPR053927">
    <property type="entry name" value="FlgK_helical"/>
</dbReference>
<gene>
    <name evidence="9" type="ORF">FHS89_001266</name>
</gene>
<dbReference type="GO" id="GO:0005198">
    <property type="term" value="F:structural molecule activity"/>
    <property type="evidence" value="ECO:0007669"/>
    <property type="project" value="InterPro"/>
</dbReference>
<evidence type="ECO:0000256" key="1">
    <source>
        <dbReference type="ARBA" id="ARBA00004365"/>
    </source>
</evidence>
<evidence type="ECO:0000256" key="5">
    <source>
        <dbReference type="ARBA" id="ARBA00022525"/>
    </source>
</evidence>
<dbReference type="GO" id="GO:0005576">
    <property type="term" value="C:extracellular region"/>
    <property type="evidence" value="ECO:0007669"/>
    <property type="project" value="UniProtKB-SubCell"/>
</dbReference>